<dbReference type="InterPro" id="IPR012985">
    <property type="entry name" value="Peptidase_S64_Ssy5"/>
</dbReference>
<dbReference type="GO" id="GO:0004252">
    <property type="term" value="F:serine-type endopeptidase activity"/>
    <property type="evidence" value="ECO:0007669"/>
    <property type="project" value="EnsemblFungi"/>
</dbReference>
<accession>G0W5I8</accession>
<protein>
    <recommendedName>
        <fullName evidence="4">SPS-sensor serine protease component SSY5</fullName>
    </recommendedName>
</protein>
<dbReference type="HOGENOM" id="CLU_012881_1_0_1"/>
<dbReference type="Proteomes" id="UP000000689">
    <property type="component" value="Chromosome 2"/>
</dbReference>
<dbReference type="GO" id="GO:0005886">
    <property type="term" value="C:plasma membrane"/>
    <property type="evidence" value="ECO:0007669"/>
    <property type="project" value="EnsemblFungi"/>
</dbReference>
<dbReference type="MEROPS" id="S64.001"/>
<dbReference type="OrthoDB" id="4096087at2759"/>
<dbReference type="RefSeq" id="XP_003668292.1">
    <property type="nucleotide sequence ID" value="XM_003668244.1"/>
</dbReference>
<dbReference type="GO" id="GO:0043200">
    <property type="term" value="P:response to amino acid"/>
    <property type="evidence" value="ECO:0007669"/>
    <property type="project" value="EnsemblFungi"/>
</dbReference>
<gene>
    <name evidence="2" type="primary">NDAI0B00150</name>
    <name evidence="2" type="ordered locus">NDAI_0B00150</name>
</gene>
<feature type="compositionally biased region" description="Low complexity" evidence="1">
    <location>
        <begin position="1"/>
        <end position="15"/>
    </location>
</feature>
<feature type="compositionally biased region" description="Acidic residues" evidence="1">
    <location>
        <begin position="42"/>
        <end position="53"/>
    </location>
</feature>
<dbReference type="GO" id="GO:0016540">
    <property type="term" value="P:protein autoprocessing"/>
    <property type="evidence" value="ECO:0007669"/>
    <property type="project" value="EnsemblFungi"/>
</dbReference>
<dbReference type="AlphaFoldDB" id="G0W5I8"/>
<evidence type="ECO:0000313" key="3">
    <source>
        <dbReference type="Proteomes" id="UP000000689"/>
    </source>
</evidence>
<organism evidence="2 3">
    <name type="scientific">Naumovozyma dairenensis (strain ATCC 10597 / BCRC 20456 / CBS 421 / NBRC 0211 / NRRL Y-12639)</name>
    <name type="common">Saccharomyces dairenensis</name>
    <dbReference type="NCBI Taxonomy" id="1071378"/>
    <lineage>
        <taxon>Eukaryota</taxon>
        <taxon>Fungi</taxon>
        <taxon>Dikarya</taxon>
        <taxon>Ascomycota</taxon>
        <taxon>Saccharomycotina</taxon>
        <taxon>Saccharomycetes</taxon>
        <taxon>Saccharomycetales</taxon>
        <taxon>Saccharomycetaceae</taxon>
        <taxon>Naumovozyma</taxon>
    </lineage>
</organism>
<evidence type="ECO:0000313" key="2">
    <source>
        <dbReference type="EMBL" id="CCD23049.1"/>
    </source>
</evidence>
<reference evidence="2 3" key="1">
    <citation type="journal article" date="2011" name="Proc. Natl. Acad. Sci. U.S.A.">
        <title>Evolutionary erosion of yeast sex chromosomes by mating-type switching accidents.</title>
        <authorList>
            <person name="Gordon J.L."/>
            <person name="Armisen D."/>
            <person name="Proux-Wera E."/>
            <person name="Oheigeartaigh S.S."/>
            <person name="Byrne K.P."/>
            <person name="Wolfe K.H."/>
        </authorList>
    </citation>
    <scope>NUCLEOTIDE SEQUENCE [LARGE SCALE GENOMIC DNA]</scope>
    <source>
        <strain evidence="3">ATCC 10597 / BCRC 20456 / CBS 421 / NBRC 0211 / NRRL Y-12639</strain>
    </source>
</reference>
<feature type="compositionally biased region" description="Polar residues" evidence="1">
    <location>
        <begin position="57"/>
        <end position="72"/>
    </location>
</feature>
<dbReference type="EMBL" id="HE580268">
    <property type="protein sequence ID" value="CCD23049.1"/>
    <property type="molecule type" value="Genomic_DNA"/>
</dbReference>
<dbReference type="Pfam" id="PF08192">
    <property type="entry name" value="Peptidase_S64"/>
    <property type="match status" value="1"/>
</dbReference>
<dbReference type="KEGG" id="ndi:NDAI_0B00150"/>
<feature type="compositionally biased region" description="Polar residues" evidence="1">
    <location>
        <begin position="85"/>
        <end position="99"/>
    </location>
</feature>
<keyword evidence="3" id="KW-1185">Reference proteome</keyword>
<dbReference type="OMA" id="VGMLHSY"/>
<dbReference type="STRING" id="1071378.G0W5I8"/>
<sequence length="751" mass="84488">MVRRLFNFNRKNNYNDNDHNKENNSSSPQNVPLDARPQISSFDEDDNITEAEEQETKPSSSIFSKGRSTYHTSNSSDFSSAFHSQKNTHTKLQTSSSTHFGDVGKPLKVLQTHRLDSLNIVPEEEPEIILPDVTRSSTTGHTEPTQFVEPSFDSQAKAIAIPQQSQPQTLNHATSTKDYQSVTDRSNIDAVKKELHILETNLSDLMDDIHQNVTNISKAVIESIEFFKDFTLNFDELKLPKTYKFNFQNNYSLRVITKIVLHFIDNLLISDGLSNSRSILLRRYMYFLKKLDISILSNDETTNDTDYFTTINNLNSSNMSSHPLPHMTNFCITEESNFPSTIKIGEIMNKLTRTNSSTISEQEGSFIAPILRGLSKNSAILTIMFGIPNLKQDHLEMVKVLYSLFPDVHFYCCKDYIKPCADILNLQQEQNISSSSTTTNHLFDNIPPSSVSQSRYQFSPPYRVAPNPLQPPISMSISRDENTKITGTLGGYIFPQIDESNAKLSKFAGSTFAITCAHVVLSESQEFPNVSIPSTILQTAYKTTLINEANKYPKNSKEQVAFIEEASHVERNIEWQKNNKFGQVVWGERSIIDQKLSDFAIIKVDGKYHCENTIGIDPKSIPDPTLRFQNTLVKKKILKVKSGLKVFKIGSSSNFTTGQINGAKIVYWADGKLQSSEFIVSSPSPMFATAGDSGAWILTKLEDHVGLGVVGMLHSYDGEQKQFGLFTPISNIMERLNTVTGIQWDIDRPVK</sequence>
<dbReference type="InterPro" id="IPR009003">
    <property type="entry name" value="Peptidase_S1_PA"/>
</dbReference>
<evidence type="ECO:0008006" key="4">
    <source>
        <dbReference type="Google" id="ProtNLM"/>
    </source>
</evidence>
<feature type="region of interest" description="Disordered" evidence="1">
    <location>
        <begin position="1"/>
        <end position="103"/>
    </location>
</feature>
<feature type="compositionally biased region" description="Low complexity" evidence="1">
    <location>
        <begin position="73"/>
        <end position="84"/>
    </location>
</feature>
<evidence type="ECO:0000256" key="1">
    <source>
        <dbReference type="SAM" id="MobiDB-lite"/>
    </source>
</evidence>
<dbReference type="GeneID" id="11498239"/>
<name>G0W5I8_NAUDC</name>
<dbReference type="eggNOG" id="ENOG502QR0D">
    <property type="taxonomic scope" value="Eukaryota"/>
</dbReference>
<proteinExistence type="predicted"/>
<dbReference type="SUPFAM" id="SSF50494">
    <property type="entry name" value="Trypsin-like serine proteases"/>
    <property type="match status" value="1"/>
</dbReference>